<evidence type="ECO:0000313" key="2">
    <source>
        <dbReference type="EMBL" id="SFH16759.1"/>
    </source>
</evidence>
<organism evidence="2 4">
    <name type="scientific">Methylobacterium phyllosphaerae</name>
    <dbReference type="NCBI Taxonomy" id="418223"/>
    <lineage>
        <taxon>Bacteria</taxon>
        <taxon>Pseudomonadati</taxon>
        <taxon>Pseudomonadota</taxon>
        <taxon>Alphaproteobacteria</taxon>
        <taxon>Hyphomicrobiales</taxon>
        <taxon>Methylobacteriaceae</taxon>
        <taxon>Methylobacterium</taxon>
    </lineage>
</organism>
<dbReference type="KEGG" id="mphy:MCBMB27_02320"/>
<evidence type="ECO:0000313" key="4">
    <source>
        <dbReference type="Proteomes" id="UP000199140"/>
    </source>
</evidence>
<accession>A0AAE8HTT5</accession>
<dbReference type="AlphaFoldDB" id="A0AAE8HTT5"/>
<evidence type="ECO:0000313" key="3">
    <source>
        <dbReference type="Proteomes" id="UP000185487"/>
    </source>
</evidence>
<evidence type="ECO:0000313" key="1">
    <source>
        <dbReference type="EMBL" id="APT31611.1"/>
    </source>
</evidence>
<protein>
    <submittedName>
        <fullName evidence="1">HTH-type transcriptional regulator DgdR</fullName>
    </submittedName>
</protein>
<sequence>MAVLTRAAVPPDLRILTGSSGLPALPRIGLTIRLDEAYATPLTRAFAAHVRSVLPAL</sequence>
<name>A0AAE8HTT5_9HYPH</name>
<keyword evidence="3" id="KW-1185">Reference proteome</keyword>
<dbReference type="EMBL" id="CP015367">
    <property type="protein sequence ID" value="APT31611.1"/>
    <property type="molecule type" value="Genomic_DNA"/>
</dbReference>
<reference evidence="2 4" key="2">
    <citation type="submission" date="2016-10" db="EMBL/GenBank/DDBJ databases">
        <authorList>
            <person name="Varghese N."/>
            <person name="Submissions S."/>
        </authorList>
    </citation>
    <scope>NUCLEOTIDE SEQUENCE [LARGE SCALE GENOMIC DNA]</scope>
    <source>
        <strain evidence="2 4">CBMB27</strain>
    </source>
</reference>
<proteinExistence type="predicted"/>
<gene>
    <name evidence="1" type="ORF">MCBMB27_02320</name>
    <name evidence="2" type="ORF">SAMN05192567_115131</name>
</gene>
<reference evidence="1 3" key="1">
    <citation type="submission" date="2016-04" db="EMBL/GenBank/DDBJ databases">
        <title>Complete genome sequencing and analysis of CBMB27, Methylobacterium phyllosphaerae isolated from leaf tissues of rice (Oryza sativa L.).</title>
        <authorList>
            <person name="Lee Y."/>
            <person name="Hwangbo K."/>
            <person name="Chung H."/>
            <person name="Yoo J."/>
            <person name="Kim K.Y."/>
            <person name="Sa T.M."/>
            <person name="Um Y."/>
            <person name="Madhaiyan M."/>
        </authorList>
    </citation>
    <scope>NUCLEOTIDE SEQUENCE [LARGE SCALE GENOMIC DNA]</scope>
    <source>
        <strain evidence="1 3">CBMB27</strain>
    </source>
</reference>
<dbReference type="Proteomes" id="UP000185487">
    <property type="component" value="Chromosome"/>
</dbReference>
<dbReference type="EMBL" id="FOPK01000015">
    <property type="protein sequence ID" value="SFH16759.1"/>
    <property type="molecule type" value="Genomic_DNA"/>
</dbReference>
<dbReference type="Proteomes" id="UP000199140">
    <property type="component" value="Unassembled WGS sequence"/>
</dbReference>